<dbReference type="Proteomes" id="UP000238825">
    <property type="component" value="Chromosome"/>
</dbReference>
<dbReference type="GO" id="GO:0006107">
    <property type="term" value="P:oxaloacetate metabolic process"/>
    <property type="evidence" value="ECO:0007669"/>
    <property type="project" value="TreeGrafter"/>
</dbReference>
<dbReference type="SUPFAM" id="SSF51621">
    <property type="entry name" value="Phosphoenolpyruvate/pyruvate domain"/>
    <property type="match status" value="1"/>
</dbReference>
<dbReference type="GO" id="GO:0016829">
    <property type="term" value="F:lyase activity"/>
    <property type="evidence" value="ECO:0007669"/>
    <property type="project" value="UniProtKB-KW"/>
</dbReference>
<evidence type="ECO:0000313" key="6">
    <source>
        <dbReference type="Proteomes" id="UP000238825"/>
    </source>
</evidence>
<dbReference type="RefSeq" id="WP_024364560.1">
    <property type="nucleotide sequence ID" value="NZ_BJNS01000009.1"/>
</dbReference>
<dbReference type="PANTHER" id="PTHR32308">
    <property type="entry name" value="LYASE BETA SUBUNIT, PUTATIVE (AFU_ORTHOLOGUE AFUA_4G13030)-RELATED"/>
    <property type="match status" value="1"/>
</dbReference>
<dbReference type="InterPro" id="IPR015813">
    <property type="entry name" value="Pyrv/PenolPyrv_kinase-like_dom"/>
</dbReference>
<evidence type="ECO:0000256" key="2">
    <source>
        <dbReference type="ARBA" id="ARBA00022723"/>
    </source>
</evidence>
<evidence type="ECO:0000256" key="1">
    <source>
        <dbReference type="ARBA" id="ARBA00001946"/>
    </source>
</evidence>
<dbReference type="Gene3D" id="3.20.20.60">
    <property type="entry name" value="Phosphoenolpyruvate-binding domains"/>
    <property type="match status" value="1"/>
</dbReference>
<reference evidence="4 6" key="1">
    <citation type="submission" date="2017-03" db="EMBL/GenBank/DDBJ databases">
        <title>The whole genome sequencing and assembly of Lysinibacillus sphaericus DSM 28T strain.</title>
        <authorList>
            <person name="Lee Y.-J."/>
            <person name="Yi H."/>
            <person name="Bahn Y.-S."/>
            <person name="Kim J.F."/>
            <person name="Lee D.-W."/>
        </authorList>
    </citation>
    <scope>NUCLEOTIDE SEQUENCE [LARGE SCALE GENOMIC DNA]</scope>
    <source>
        <strain evidence="4 6">DSM 28</strain>
    </source>
</reference>
<keyword evidence="2" id="KW-0479">Metal-binding</keyword>
<dbReference type="EMBL" id="CP019980">
    <property type="protein sequence ID" value="AVK95439.1"/>
    <property type="molecule type" value="Genomic_DNA"/>
</dbReference>
<evidence type="ECO:0000313" key="5">
    <source>
        <dbReference type="EMBL" id="SUV18984.1"/>
    </source>
</evidence>
<gene>
    <name evidence="4" type="ORF">LS41612_03650</name>
    <name evidence="5" type="ORF">NCTC10338_04052</name>
</gene>
<keyword evidence="4" id="KW-0456">Lyase</keyword>
<dbReference type="GeneID" id="48275280"/>
<dbReference type="AlphaFoldDB" id="A0A2S0JWK5"/>
<dbReference type="Proteomes" id="UP000255295">
    <property type="component" value="Unassembled WGS sequence"/>
</dbReference>
<dbReference type="GO" id="GO:0000287">
    <property type="term" value="F:magnesium ion binding"/>
    <property type="evidence" value="ECO:0007669"/>
    <property type="project" value="TreeGrafter"/>
</dbReference>
<sequence length="405" mass="46387">MQYFATEAETIFYQQPRKFTKLDSPDILSYALGATLYMPASMPNIIDMVQSQKYQELKSLVIDLEDAVGDAELTSCEEKIIEDISTLYTLYLQKDILLEDLPLLFIRVRSVEQFKLLTSKLGKRQEVITGYVFPKFTAVQGRAYFEILEQTIAQHQLTLYGMPILESHDILYKESRITALFAIKDVLRQYRKRVLNVRIGATDFCGIYGIRRRVDATIYDIAVIRDCIADIVNVLGREEDDFVISGPVWEYFSNERVLKPTLRATPFSEQGALFARKALLDDYLDGLMKEVVLDQQNGILGKTIIHPSHIRIVHALYVVSYEEYLDAISIVENNNGQKGVLKSHYANKMNEMKPHMRWAQKILRQAYIYGVYNESANFASLLLNTTVGGTTDDEARQQVEHYSGL</sequence>
<name>A0A2S0JWK5_LYSSH</name>
<dbReference type="Pfam" id="PF15617">
    <property type="entry name" value="C-C_Bond_Lyase"/>
    <property type="match status" value="1"/>
</dbReference>
<dbReference type="InterPro" id="IPR040442">
    <property type="entry name" value="Pyrv_kinase-like_dom_sf"/>
</dbReference>
<reference evidence="5 7" key="2">
    <citation type="submission" date="2018-06" db="EMBL/GenBank/DDBJ databases">
        <authorList>
            <consortium name="Pathogen Informatics"/>
            <person name="Doyle S."/>
        </authorList>
    </citation>
    <scope>NUCLEOTIDE SEQUENCE [LARGE SCALE GENOMIC DNA]</scope>
    <source>
        <strain evidence="5 7">NCTC10338</strain>
    </source>
</reference>
<proteinExistence type="predicted"/>
<evidence type="ECO:0000313" key="7">
    <source>
        <dbReference type="Proteomes" id="UP000255295"/>
    </source>
</evidence>
<organism evidence="4 6">
    <name type="scientific">Lysinibacillus sphaericus</name>
    <name type="common">Bacillus sphaericus</name>
    <dbReference type="NCBI Taxonomy" id="1421"/>
    <lineage>
        <taxon>Bacteria</taxon>
        <taxon>Bacillati</taxon>
        <taxon>Bacillota</taxon>
        <taxon>Bacilli</taxon>
        <taxon>Bacillales</taxon>
        <taxon>Bacillaceae</taxon>
        <taxon>Lysinibacillus</taxon>
    </lineage>
</organism>
<keyword evidence="3" id="KW-0460">Magnesium</keyword>
<evidence type="ECO:0000256" key="3">
    <source>
        <dbReference type="ARBA" id="ARBA00022842"/>
    </source>
</evidence>
<dbReference type="InterPro" id="IPR039480">
    <property type="entry name" value="C-C_Bond_Lyase-like"/>
</dbReference>
<comment type="cofactor">
    <cofactor evidence="1">
        <name>Mg(2+)</name>
        <dbReference type="ChEBI" id="CHEBI:18420"/>
    </cofactor>
</comment>
<accession>A0A2S0JWK5</accession>
<evidence type="ECO:0000313" key="4">
    <source>
        <dbReference type="EMBL" id="AVK95439.1"/>
    </source>
</evidence>
<protein>
    <submittedName>
        <fullName evidence="5">ATP/GTP-binding protein</fullName>
    </submittedName>
    <submittedName>
        <fullName evidence="4">Citrate lyase subunit beta</fullName>
    </submittedName>
</protein>
<dbReference type="PANTHER" id="PTHR32308:SF10">
    <property type="entry name" value="CITRATE LYASE SUBUNIT BETA"/>
    <property type="match status" value="1"/>
</dbReference>
<dbReference type="EMBL" id="UFSZ01000001">
    <property type="protein sequence ID" value="SUV18984.1"/>
    <property type="molecule type" value="Genomic_DNA"/>
</dbReference>